<keyword evidence="1" id="KW-0560">Oxidoreductase</keyword>
<proteinExistence type="predicted"/>
<dbReference type="AlphaFoldDB" id="A0A6J4LF22"/>
<reference evidence="1" key="1">
    <citation type="submission" date="2020-02" db="EMBL/GenBank/DDBJ databases">
        <authorList>
            <person name="Meier V. D."/>
        </authorList>
    </citation>
    <scope>NUCLEOTIDE SEQUENCE</scope>
    <source>
        <strain evidence="1">AVDCRST_MAG46</strain>
    </source>
</reference>
<sequence>MVTMTTTATNPSPMESAFRARTTTGVTLGAKGIVMPIVGQDVFVRCVGGYLGATRVETTGRPSVATPLGSRAWSPPS</sequence>
<organism evidence="1">
    <name type="scientific">uncultured Nocardioidaceae bacterium</name>
    <dbReference type="NCBI Taxonomy" id="253824"/>
    <lineage>
        <taxon>Bacteria</taxon>
        <taxon>Bacillati</taxon>
        <taxon>Actinomycetota</taxon>
        <taxon>Actinomycetes</taxon>
        <taxon>Propionibacteriales</taxon>
        <taxon>Nocardioidaceae</taxon>
        <taxon>environmental samples</taxon>
    </lineage>
</organism>
<dbReference type="EMBL" id="CADCUD010000085">
    <property type="protein sequence ID" value="CAA9328971.1"/>
    <property type="molecule type" value="Genomic_DNA"/>
</dbReference>
<dbReference type="EC" id="1.3.99.2" evidence="1"/>
<gene>
    <name evidence="1" type="ORF">AVDCRST_MAG46-1307</name>
</gene>
<accession>A0A6J4LF22</accession>
<evidence type="ECO:0000313" key="1">
    <source>
        <dbReference type="EMBL" id="CAA9328971.1"/>
    </source>
</evidence>
<name>A0A6J4LF22_9ACTN</name>
<dbReference type="GO" id="GO:0016491">
    <property type="term" value="F:oxidoreductase activity"/>
    <property type="evidence" value="ECO:0007669"/>
    <property type="project" value="UniProtKB-KW"/>
</dbReference>
<protein>
    <submittedName>
        <fullName evidence="1">Butyryl-CoA dehydrogenase</fullName>
        <ecNumber evidence="1">1.3.99.2</ecNumber>
    </submittedName>
</protein>